<sequence>MMNLIQGGMMHTAQGRMTDLAQVKIIQSPNHQASMKTIKMDHALWRKMLTMMKCTRVTMTPILTILSTLMATIHPCIFQKLNHPLQDPHPMVCLQGDLFLQWGFQDLPCQEVPTILIPEVHLALMAHIPEVHLALITLIPEVPHSLKEMVPDTNPLLILMIDLTILMMNTEDPLITDTMIREMTDPLKEDMMMMISTITDIPRNLPRKSLLRRSMILINFPRC</sequence>
<reference evidence="1" key="1">
    <citation type="submission" date="2021-05" db="EMBL/GenBank/DDBJ databases">
        <authorList>
            <person name="Alioto T."/>
            <person name="Alioto T."/>
            <person name="Gomez Garrido J."/>
        </authorList>
    </citation>
    <scope>NUCLEOTIDE SEQUENCE</scope>
</reference>
<organism evidence="1">
    <name type="scientific">Cacopsylla melanoneura</name>
    <dbReference type="NCBI Taxonomy" id="428564"/>
    <lineage>
        <taxon>Eukaryota</taxon>
        <taxon>Metazoa</taxon>
        <taxon>Ecdysozoa</taxon>
        <taxon>Arthropoda</taxon>
        <taxon>Hexapoda</taxon>
        <taxon>Insecta</taxon>
        <taxon>Pterygota</taxon>
        <taxon>Neoptera</taxon>
        <taxon>Paraneoptera</taxon>
        <taxon>Hemiptera</taxon>
        <taxon>Sternorrhyncha</taxon>
        <taxon>Psylloidea</taxon>
        <taxon>Psyllidae</taxon>
        <taxon>Psyllinae</taxon>
        <taxon>Cacopsylla</taxon>
    </lineage>
</organism>
<dbReference type="AlphaFoldDB" id="A0A8D9EE37"/>
<proteinExistence type="predicted"/>
<accession>A0A8D9EE37</accession>
<name>A0A8D9EE37_9HEMI</name>
<evidence type="ECO:0000313" key="1">
    <source>
        <dbReference type="EMBL" id="CAG6749144.1"/>
    </source>
</evidence>
<protein>
    <submittedName>
        <fullName evidence="1">Uncharacterized protein</fullName>
    </submittedName>
</protein>
<dbReference type="EMBL" id="HBUF01522018">
    <property type="protein sequence ID" value="CAG6749144.1"/>
    <property type="molecule type" value="Transcribed_RNA"/>
</dbReference>